<dbReference type="EMBL" id="JAESWA010000022">
    <property type="protein sequence ID" value="MBL4932468.1"/>
    <property type="molecule type" value="Genomic_DNA"/>
</dbReference>
<comment type="cofactor">
    <cofactor evidence="2">
        <name>a divalent metal cation</name>
        <dbReference type="ChEBI" id="CHEBI:60240"/>
    </cofactor>
</comment>
<name>A0A937FFY2_9CLOT</name>
<evidence type="ECO:0000256" key="2">
    <source>
        <dbReference type="RuleBase" id="RU362039"/>
    </source>
</evidence>
<dbReference type="InterPro" id="IPR053193">
    <property type="entry name" value="MetalloPDE_YfcE-like"/>
</dbReference>
<proteinExistence type="inferred from homology"/>
<dbReference type="SUPFAM" id="SSF56300">
    <property type="entry name" value="Metallo-dependent phosphatases"/>
    <property type="match status" value="1"/>
</dbReference>
<evidence type="ECO:0000313" key="4">
    <source>
        <dbReference type="EMBL" id="MBL4932468.1"/>
    </source>
</evidence>
<dbReference type="Proteomes" id="UP000623681">
    <property type="component" value="Unassembled WGS sequence"/>
</dbReference>
<protein>
    <recommendedName>
        <fullName evidence="2">Phosphoesterase</fullName>
        <ecNumber evidence="2">3.1.4.-</ecNumber>
    </recommendedName>
</protein>
<accession>A0A937FFY2</accession>
<reference evidence="4" key="1">
    <citation type="submission" date="2021-01" db="EMBL/GenBank/DDBJ databases">
        <title>Genome public.</title>
        <authorList>
            <person name="Liu C."/>
            <person name="Sun Q."/>
        </authorList>
    </citation>
    <scope>NUCLEOTIDE SEQUENCE</scope>
    <source>
        <strain evidence="4">YIM B02565</strain>
    </source>
</reference>
<keyword evidence="5" id="KW-1185">Reference proteome</keyword>
<dbReference type="AlphaFoldDB" id="A0A937FFY2"/>
<dbReference type="RefSeq" id="WP_202767823.1">
    <property type="nucleotide sequence ID" value="NZ_JAESWA010000022.1"/>
</dbReference>
<dbReference type="GO" id="GO:0016787">
    <property type="term" value="F:hydrolase activity"/>
    <property type="evidence" value="ECO:0007669"/>
    <property type="project" value="UniProtKB-UniRule"/>
</dbReference>
<gene>
    <name evidence="4" type="ORF">JK634_11665</name>
</gene>
<evidence type="ECO:0000313" key="5">
    <source>
        <dbReference type="Proteomes" id="UP000623681"/>
    </source>
</evidence>
<comment type="similarity">
    <text evidence="1 2">Belongs to the metallophosphoesterase superfamily. YfcE family.</text>
</comment>
<dbReference type="PANTHER" id="PTHR43165">
    <property type="entry name" value="METALLOPHOSPHOESTERASE"/>
    <property type="match status" value="1"/>
</dbReference>
<sequence length="189" mass="21686">MKFAIVSDIHGNIKALEAFIKYIDDKSIEKILNLGDILAGEYPKEVFEKVFSDKRFINIRGNHENKLSAYLYEQYGGEIIRKLNKLELKKIIDINGKNFLMVHSRETSNTDIPLLYNGESLEKFLKDYDDSVDYVLIGHTHLPLMVTSYGEKTIINPGSLGLTIDGYAYFCIGEFTNEEISFNFKKIKV</sequence>
<dbReference type="InterPro" id="IPR024654">
    <property type="entry name" value="Calcineurin-like_PHP_lpxH"/>
</dbReference>
<dbReference type="Gene3D" id="3.60.21.10">
    <property type="match status" value="1"/>
</dbReference>
<evidence type="ECO:0000259" key="3">
    <source>
        <dbReference type="Pfam" id="PF12850"/>
    </source>
</evidence>
<dbReference type="InterPro" id="IPR000979">
    <property type="entry name" value="Phosphodiesterase_MJ0936/Vps29"/>
</dbReference>
<organism evidence="4 5">
    <name type="scientific">Clostridium paridis</name>
    <dbReference type="NCBI Taxonomy" id="2803863"/>
    <lineage>
        <taxon>Bacteria</taxon>
        <taxon>Bacillati</taxon>
        <taxon>Bacillota</taxon>
        <taxon>Clostridia</taxon>
        <taxon>Eubacteriales</taxon>
        <taxon>Clostridiaceae</taxon>
        <taxon>Clostridium</taxon>
    </lineage>
</organism>
<dbReference type="Pfam" id="PF12850">
    <property type="entry name" value="Metallophos_2"/>
    <property type="match status" value="1"/>
</dbReference>
<keyword evidence="2" id="KW-0479">Metal-binding</keyword>
<comment type="caution">
    <text evidence="4">The sequence shown here is derived from an EMBL/GenBank/DDBJ whole genome shotgun (WGS) entry which is preliminary data.</text>
</comment>
<dbReference type="EC" id="3.1.4.-" evidence="2"/>
<dbReference type="GO" id="GO:0046872">
    <property type="term" value="F:metal ion binding"/>
    <property type="evidence" value="ECO:0007669"/>
    <property type="project" value="UniProtKB-KW"/>
</dbReference>
<dbReference type="PANTHER" id="PTHR43165:SF1">
    <property type="entry name" value="PHOSPHODIESTERASE MJ0936"/>
    <property type="match status" value="1"/>
</dbReference>
<dbReference type="InterPro" id="IPR029052">
    <property type="entry name" value="Metallo-depent_PP-like"/>
</dbReference>
<dbReference type="NCBIfam" id="TIGR00040">
    <property type="entry name" value="yfcE"/>
    <property type="match status" value="1"/>
</dbReference>
<feature type="domain" description="Calcineurin-like phosphoesterase" evidence="3">
    <location>
        <begin position="1"/>
        <end position="175"/>
    </location>
</feature>
<evidence type="ECO:0000256" key="1">
    <source>
        <dbReference type="ARBA" id="ARBA00008950"/>
    </source>
</evidence>